<evidence type="ECO:0000313" key="3">
    <source>
        <dbReference type="Proteomes" id="UP000198609"/>
    </source>
</evidence>
<reference evidence="3" key="1">
    <citation type="submission" date="2016-10" db="EMBL/GenBank/DDBJ databases">
        <authorList>
            <person name="Varghese N."/>
            <person name="Submissions S."/>
        </authorList>
    </citation>
    <scope>NUCLEOTIDE SEQUENCE [LARGE SCALE GENOMIC DNA]</scope>
    <source>
        <strain evidence="3">DSM 40318</strain>
    </source>
</reference>
<feature type="compositionally biased region" description="Polar residues" evidence="1">
    <location>
        <begin position="22"/>
        <end position="36"/>
    </location>
</feature>
<keyword evidence="3" id="KW-1185">Reference proteome</keyword>
<name>A0A1H4P6I8_STRMJ</name>
<protein>
    <submittedName>
        <fullName evidence="2">Uncharacterized protein</fullName>
    </submittedName>
</protein>
<dbReference type="AlphaFoldDB" id="A0A1H4P6I8"/>
<sequence>MDHGNVHAVDLGNVHAADLDNVTPQTSGTDLRNVTP</sequence>
<accession>A0A1H4P6I8</accession>
<evidence type="ECO:0000313" key="2">
    <source>
        <dbReference type="EMBL" id="SEC02828.1"/>
    </source>
</evidence>
<dbReference type="Proteomes" id="UP000198609">
    <property type="component" value="Unassembled WGS sequence"/>
</dbReference>
<feature type="region of interest" description="Disordered" evidence="1">
    <location>
        <begin position="1"/>
        <end position="36"/>
    </location>
</feature>
<proteinExistence type="predicted"/>
<dbReference type="EMBL" id="FNST01000002">
    <property type="protein sequence ID" value="SEC02828.1"/>
    <property type="molecule type" value="Genomic_DNA"/>
</dbReference>
<evidence type="ECO:0000256" key="1">
    <source>
        <dbReference type="SAM" id="MobiDB-lite"/>
    </source>
</evidence>
<organism evidence="2 3">
    <name type="scientific">Streptomyces melanosporofaciens</name>
    <dbReference type="NCBI Taxonomy" id="67327"/>
    <lineage>
        <taxon>Bacteria</taxon>
        <taxon>Bacillati</taxon>
        <taxon>Actinomycetota</taxon>
        <taxon>Actinomycetes</taxon>
        <taxon>Kitasatosporales</taxon>
        <taxon>Streptomycetaceae</taxon>
        <taxon>Streptomyces</taxon>
        <taxon>Streptomyces violaceusniger group</taxon>
    </lineage>
</organism>
<gene>
    <name evidence="2" type="ORF">SAMN04490356_2617</name>
</gene>